<protein>
    <submittedName>
        <fullName evidence="3">Uncharacterized protein LOC106474554</fullName>
    </submittedName>
</protein>
<proteinExistence type="predicted"/>
<sequence length="115" mass="12856">MAEESNLRKDPNGSDCEGPEAEKENIRNPDLQVEAPSLLSSFWWSSWYETAKSKSSAALTSVKKDITEFTETFQQDAATAFQFIKRDLTEFSETVQHDTASAVASTASMLRDKLQ</sequence>
<feature type="compositionally biased region" description="Basic and acidic residues" evidence="1">
    <location>
        <begin position="1"/>
        <end position="12"/>
    </location>
</feature>
<evidence type="ECO:0000313" key="2">
    <source>
        <dbReference type="Proteomes" id="UP000694941"/>
    </source>
</evidence>
<dbReference type="RefSeq" id="XP_013790698.1">
    <property type="nucleotide sequence ID" value="XM_013935244.2"/>
</dbReference>
<organism evidence="2 3">
    <name type="scientific">Limulus polyphemus</name>
    <name type="common">Atlantic horseshoe crab</name>
    <dbReference type="NCBI Taxonomy" id="6850"/>
    <lineage>
        <taxon>Eukaryota</taxon>
        <taxon>Metazoa</taxon>
        <taxon>Ecdysozoa</taxon>
        <taxon>Arthropoda</taxon>
        <taxon>Chelicerata</taxon>
        <taxon>Merostomata</taxon>
        <taxon>Xiphosura</taxon>
        <taxon>Limulidae</taxon>
        <taxon>Limulus</taxon>
    </lineage>
</organism>
<reference evidence="3" key="1">
    <citation type="submission" date="2025-08" db="UniProtKB">
        <authorList>
            <consortium name="RefSeq"/>
        </authorList>
    </citation>
    <scope>IDENTIFICATION</scope>
    <source>
        <tissue evidence="3">Muscle</tissue>
    </source>
</reference>
<evidence type="ECO:0000256" key="1">
    <source>
        <dbReference type="SAM" id="MobiDB-lite"/>
    </source>
</evidence>
<gene>
    <name evidence="3" type="primary">LOC106474554</name>
</gene>
<feature type="non-terminal residue" evidence="3">
    <location>
        <position position="115"/>
    </location>
</feature>
<dbReference type="GeneID" id="106474554"/>
<keyword evidence="2" id="KW-1185">Reference proteome</keyword>
<accession>A0ABM1BXR7</accession>
<name>A0ABM1BXR7_LIMPO</name>
<dbReference type="Proteomes" id="UP000694941">
    <property type="component" value="Unplaced"/>
</dbReference>
<evidence type="ECO:0000313" key="3">
    <source>
        <dbReference type="RefSeq" id="XP_013790698.1"/>
    </source>
</evidence>
<feature type="region of interest" description="Disordered" evidence="1">
    <location>
        <begin position="1"/>
        <end position="30"/>
    </location>
</feature>